<dbReference type="Pfam" id="PF00560">
    <property type="entry name" value="LRR_1"/>
    <property type="match status" value="3"/>
</dbReference>
<dbReference type="PANTHER" id="PTHR48063">
    <property type="entry name" value="LRR RECEPTOR-LIKE KINASE"/>
    <property type="match status" value="1"/>
</dbReference>
<dbReference type="EMBL" id="JBBPBM010000004">
    <property type="protein sequence ID" value="KAK8589545.1"/>
    <property type="molecule type" value="Genomic_DNA"/>
</dbReference>
<comment type="similarity">
    <text evidence="2">Belongs to the RLP family.</text>
</comment>
<keyword evidence="8 12" id="KW-1133">Transmembrane helix</keyword>
<dbReference type="InterPro" id="IPR055414">
    <property type="entry name" value="LRR_R13L4/SHOC2-like"/>
</dbReference>
<dbReference type="Pfam" id="PF23598">
    <property type="entry name" value="LRR_14"/>
    <property type="match status" value="1"/>
</dbReference>
<comment type="subcellular location">
    <subcellularLocation>
        <location evidence="1">Cell membrane</location>
        <topology evidence="1">Single-pass type I membrane protein</topology>
    </subcellularLocation>
</comment>
<dbReference type="InterPro" id="IPR032675">
    <property type="entry name" value="LRR_dom_sf"/>
</dbReference>
<evidence type="ECO:0000256" key="5">
    <source>
        <dbReference type="ARBA" id="ARBA00022692"/>
    </source>
</evidence>
<keyword evidence="4" id="KW-0433">Leucine-rich repeat</keyword>
<dbReference type="SMART" id="SM00369">
    <property type="entry name" value="LRR_TYP"/>
    <property type="match status" value="11"/>
</dbReference>
<keyword evidence="9 12" id="KW-0472">Membrane</keyword>
<organism evidence="16 17">
    <name type="scientific">Hibiscus sabdariffa</name>
    <name type="common">roselle</name>
    <dbReference type="NCBI Taxonomy" id="183260"/>
    <lineage>
        <taxon>Eukaryota</taxon>
        <taxon>Viridiplantae</taxon>
        <taxon>Streptophyta</taxon>
        <taxon>Embryophyta</taxon>
        <taxon>Tracheophyta</taxon>
        <taxon>Spermatophyta</taxon>
        <taxon>Magnoliopsida</taxon>
        <taxon>eudicotyledons</taxon>
        <taxon>Gunneridae</taxon>
        <taxon>Pentapetalae</taxon>
        <taxon>rosids</taxon>
        <taxon>malvids</taxon>
        <taxon>Malvales</taxon>
        <taxon>Malvaceae</taxon>
        <taxon>Malvoideae</taxon>
        <taxon>Hibiscus</taxon>
    </lineage>
</organism>
<evidence type="ECO:0000259" key="14">
    <source>
        <dbReference type="Pfam" id="PF08263"/>
    </source>
</evidence>
<name>A0ABR2FZ53_9ROSI</name>
<dbReference type="Proteomes" id="UP001472677">
    <property type="component" value="Unassembled WGS sequence"/>
</dbReference>
<dbReference type="InterPro" id="IPR046956">
    <property type="entry name" value="RLP23-like"/>
</dbReference>
<evidence type="ECO:0008006" key="18">
    <source>
        <dbReference type="Google" id="ProtNLM"/>
    </source>
</evidence>
<dbReference type="SUPFAM" id="SSF52047">
    <property type="entry name" value="RNI-like"/>
    <property type="match status" value="1"/>
</dbReference>
<keyword evidence="17" id="KW-1185">Reference proteome</keyword>
<dbReference type="PROSITE" id="PS51450">
    <property type="entry name" value="LRR"/>
    <property type="match status" value="2"/>
</dbReference>
<dbReference type="Gene3D" id="3.80.10.10">
    <property type="entry name" value="Ribonuclease Inhibitor"/>
    <property type="match status" value="5"/>
</dbReference>
<keyword evidence="11" id="KW-0325">Glycoprotein</keyword>
<evidence type="ECO:0000256" key="7">
    <source>
        <dbReference type="ARBA" id="ARBA00022737"/>
    </source>
</evidence>
<dbReference type="InterPro" id="IPR001611">
    <property type="entry name" value="Leu-rich_rpt"/>
</dbReference>
<accession>A0ABR2FZ53</accession>
<comment type="caution">
    <text evidence="16">The sequence shown here is derived from an EMBL/GenBank/DDBJ whole genome shotgun (WGS) entry which is preliminary data.</text>
</comment>
<evidence type="ECO:0000256" key="4">
    <source>
        <dbReference type="ARBA" id="ARBA00022614"/>
    </source>
</evidence>
<reference evidence="16 17" key="1">
    <citation type="journal article" date="2024" name="G3 (Bethesda)">
        <title>Genome assembly of Hibiscus sabdariffa L. provides insights into metabolisms of medicinal natural products.</title>
        <authorList>
            <person name="Kim T."/>
        </authorList>
    </citation>
    <scope>NUCLEOTIDE SEQUENCE [LARGE SCALE GENOMIC DNA]</scope>
    <source>
        <strain evidence="16">TK-2024</strain>
        <tissue evidence="16">Old leaves</tissue>
    </source>
</reference>
<keyword evidence="6 13" id="KW-0732">Signal</keyword>
<evidence type="ECO:0000256" key="3">
    <source>
        <dbReference type="ARBA" id="ARBA00022475"/>
    </source>
</evidence>
<dbReference type="SUPFAM" id="SSF52058">
    <property type="entry name" value="L domain-like"/>
    <property type="match status" value="2"/>
</dbReference>
<keyword evidence="5 12" id="KW-0812">Transmembrane</keyword>
<protein>
    <recommendedName>
        <fullName evidence="18">Leucine-rich repeat-containing N-terminal plant-type domain-containing protein</fullName>
    </recommendedName>
</protein>
<evidence type="ECO:0000313" key="16">
    <source>
        <dbReference type="EMBL" id="KAK8589545.1"/>
    </source>
</evidence>
<dbReference type="PANTHER" id="PTHR48063:SF48">
    <property type="entry name" value="LRR RECEPTOR-LIKE SERINE_THREONINE-PROTEIN KINASE FLS2"/>
    <property type="match status" value="1"/>
</dbReference>
<evidence type="ECO:0000256" key="12">
    <source>
        <dbReference type="SAM" id="Phobius"/>
    </source>
</evidence>
<dbReference type="Pfam" id="PF13855">
    <property type="entry name" value="LRR_8"/>
    <property type="match status" value="4"/>
</dbReference>
<evidence type="ECO:0000256" key="1">
    <source>
        <dbReference type="ARBA" id="ARBA00004251"/>
    </source>
</evidence>
<feature type="chain" id="PRO_5045870178" description="Leucine-rich repeat-containing N-terminal plant-type domain-containing protein" evidence="13">
    <location>
        <begin position="20"/>
        <end position="1001"/>
    </location>
</feature>
<dbReference type="InterPro" id="IPR003591">
    <property type="entry name" value="Leu-rich_rpt_typical-subtyp"/>
</dbReference>
<keyword evidence="7" id="KW-0677">Repeat</keyword>
<feature type="domain" description="Leucine-rich repeat-containing N-terminal plant-type" evidence="14">
    <location>
        <begin position="33"/>
        <end position="70"/>
    </location>
</feature>
<evidence type="ECO:0000256" key="9">
    <source>
        <dbReference type="ARBA" id="ARBA00023136"/>
    </source>
</evidence>
<evidence type="ECO:0000256" key="13">
    <source>
        <dbReference type="SAM" id="SignalP"/>
    </source>
</evidence>
<gene>
    <name evidence="16" type="ORF">V6N12_023939</name>
</gene>
<evidence type="ECO:0000256" key="10">
    <source>
        <dbReference type="ARBA" id="ARBA00023170"/>
    </source>
</evidence>
<keyword evidence="10" id="KW-0675">Receptor</keyword>
<sequence length="1001" mass="111270">MRSVTASLFQFLLFTAAISFSFCDGNSNVLCIQSEREALLKFKNDLIDPSNRLSSWVEGGDCCKWNGVVCHNLTGHVDQLHLAAPLSSPDILAPFAEWEAYERSTLGGQINPSLLELQHLSWLDLSNNDFSSIQIPEFFGLIGSLTYLNLSQAQFRGAIPDNFGNLSKLQHLDVRGDYFRHRWDIKAKSLQWISELSSLQYLDLSFVDLREASDWLQVTYNLPSLLELHLSGCGLVSDPSNLSVNSTKSLAVVDLSRNHLSSVPIWIFSLHGLVSLDLSINYMPGPIPDYFGNISFLEVLDLGLISPNSSIPNSLYSLKHLKSLSLRNNDFQGEMSSSFGNLSSLIYLDLSYNKLQGKLPSSFGELCKLMEMDLSSNRIDQDISDILHTLSKCCLDCLELLYMPDNQLSGHLTDQLGQFKNLARLSLARNNISGPIPLSIGELSSLKVFDVSENQLNGTFPPSFGRLKNLEYLIFEHNKLEGVVSETHFFNLTKLTTLMASGNMLRFKPDSSWIPPFQCETIQLGQWQLGPKFPQWLKFQKNLSALDISHAGISDVVSTWFWNLSTQFQIVNLSSNQLTGGISYLNVGVIVDLSSNRFTGQLPVVLRPLGYLSLSRNLFSGSLSEFVCNSSMTSMQVLYIDANLLSGEIPDCWNHWQKLEHLNLGNNNLTGKIPSSLGYANLVVLNLRNNSLFGELPSTLQNSTSLAVLDLSENQFCKGVPAWIGDKLSGLEVLSLRSNNFDGHIPHKICALQSLQNLDLAHNNISGSIPTCFNNFSAMATKNKSFKSWIFNANTFYFSASLVLKGRQDEYSTTLGLVTSVEFSHNRLTGEIPKAFGSLVGLRSLNLSWNLLTGKIPDNIGKMELMESLDLSMNRLNGGIPSSLSSLNFLNHFNVSYNNLTGHIPTSTQLQSFENSSYMANHLCGPPVSKSCSTEGLPTDATNSRRRKVNGFYVSMIAGFVMGFWGVVAPLFFIRSWRHTYYGKLDQVGSKLNVFWATVGR</sequence>
<evidence type="ECO:0000256" key="11">
    <source>
        <dbReference type="ARBA" id="ARBA00023180"/>
    </source>
</evidence>
<keyword evidence="3" id="KW-1003">Cell membrane</keyword>
<proteinExistence type="inferred from homology"/>
<evidence type="ECO:0000256" key="8">
    <source>
        <dbReference type="ARBA" id="ARBA00022989"/>
    </source>
</evidence>
<feature type="signal peptide" evidence="13">
    <location>
        <begin position="1"/>
        <end position="19"/>
    </location>
</feature>
<dbReference type="InterPro" id="IPR013210">
    <property type="entry name" value="LRR_N_plant-typ"/>
</dbReference>
<evidence type="ECO:0000256" key="2">
    <source>
        <dbReference type="ARBA" id="ARBA00009592"/>
    </source>
</evidence>
<dbReference type="Pfam" id="PF08263">
    <property type="entry name" value="LRRNT_2"/>
    <property type="match status" value="1"/>
</dbReference>
<evidence type="ECO:0000256" key="6">
    <source>
        <dbReference type="ARBA" id="ARBA00022729"/>
    </source>
</evidence>
<feature type="domain" description="Disease resistance R13L4/SHOC-2-like LRR" evidence="15">
    <location>
        <begin position="114"/>
        <end position="302"/>
    </location>
</feature>
<evidence type="ECO:0000259" key="15">
    <source>
        <dbReference type="Pfam" id="PF23598"/>
    </source>
</evidence>
<feature type="transmembrane region" description="Helical" evidence="12">
    <location>
        <begin position="952"/>
        <end position="974"/>
    </location>
</feature>
<evidence type="ECO:0000313" key="17">
    <source>
        <dbReference type="Proteomes" id="UP001472677"/>
    </source>
</evidence>
<dbReference type="SMART" id="SM00365">
    <property type="entry name" value="LRR_SD22"/>
    <property type="match status" value="5"/>
</dbReference>